<accession>A0A9X2DL52</accession>
<reference evidence="4" key="1">
    <citation type="submission" date="2022-05" db="EMBL/GenBank/DDBJ databases">
        <title>Comparative Genomics of Spacecraft Associated Microbes.</title>
        <authorList>
            <person name="Tran M.T."/>
            <person name="Wright A."/>
            <person name="Seuylemezian A."/>
            <person name="Eisen J."/>
            <person name="Coil D."/>
        </authorList>
    </citation>
    <scope>NUCLEOTIDE SEQUENCE</scope>
    <source>
        <strain evidence="4">214.1.1</strain>
    </source>
</reference>
<dbReference type="SUPFAM" id="SSF63817">
    <property type="entry name" value="Sortase"/>
    <property type="match status" value="1"/>
</dbReference>
<dbReference type="CDD" id="cd05829">
    <property type="entry name" value="Sortase_F"/>
    <property type="match status" value="1"/>
</dbReference>
<evidence type="ECO:0000256" key="3">
    <source>
        <dbReference type="SAM" id="SignalP"/>
    </source>
</evidence>
<evidence type="ECO:0000256" key="2">
    <source>
        <dbReference type="PIRSR" id="PIRSR605754-1"/>
    </source>
</evidence>
<evidence type="ECO:0000256" key="1">
    <source>
        <dbReference type="ARBA" id="ARBA00022801"/>
    </source>
</evidence>
<dbReference type="EMBL" id="JAMBOL010000001">
    <property type="protein sequence ID" value="MCM3712736.1"/>
    <property type="molecule type" value="Genomic_DNA"/>
</dbReference>
<dbReference type="AlphaFoldDB" id="A0A9X2DL52"/>
<feature type="active site" description="Proton donor/acceptor" evidence="2">
    <location>
        <position position="80"/>
    </location>
</feature>
<keyword evidence="3" id="KW-0732">Signal</keyword>
<keyword evidence="5" id="KW-1185">Reference proteome</keyword>
<organism evidence="4 5">
    <name type="scientific">Halalkalibacter oceani</name>
    <dbReference type="NCBI Taxonomy" id="1653776"/>
    <lineage>
        <taxon>Bacteria</taxon>
        <taxon>Bacillati</taxon>
        <taxon>Bacillota</taxon>
        <taxon>Bacilli</taxon>
        <taxon>Bacillales</taxon>
        <taxon>Bacillaceae</taxon>
        <taxon>Halalkalibacter</taxon>
    </lineage>
</organism>
<dbReference type="InterPro" id="IPR023365">
    <property type="entry name" value="Sortase_dom-sf"/>
</dbReference>
<keyword evidence="1" id="KW-0378">Hydrolase</keyword>
<proteinExistence type="predicted"/>
<gene>
    <name evidence="4" type="ORF">M3202_01455</name>
</gene>
<dbReference type="InterPro" id="IPR005754">
    <property type="entry name" value="Sortase"/>
</dbReference>
<sequence>MKQKTAVLAFVFLFVYAGSGVEAADREPLLLKIPALSLEAEVEGLTRTEMEALPPDGSKVFWYKDGVTPGDRGSAVFAGHYDDYEGPAVFYQLAQLQKGDLIYLVDGGGLVSTYQVEAVLSFPKEAGSVEDVFTVNHDAGLQLVTCSGIYRRSDQTHSHRLIVQAKKRGNSYPYQASS</sequence>
<feature type="signal peptide" evidence="3">
    <location>
        <begin position="1"/>
        <end position="23"/>
    </location>
</feature>
<feature type="active site" description="Acyl-thioester intermediate" evidence="2">
    <location>
        <position position="146"/>
    </location>
</feature>
<name>A0A9X2DL52_9BACI</name>
<dbReference type="Gene3D" id="2.40.260.10">
    <property type="entry name" value="Sortase"/>
    <property type="match status" value="1"/>
</dbReference>
<evidence type="ECO:0000313" key="4">
    <source>
        <dbReference type="EMBL" id="MCM3712736.1"/>
    </source>
</evidence>
<dbReference type="RefSeq" id="WP_251221592.1">
    <property type="nucleotide sequence ID" value="NZ_JAMBOL010000001.1"/>
</dbReference>
<dbReference type="InterPro" id="IPR042001">
    <property type="entry name" value="Sortase_F"/>
</dbReference>
<protein>
    <submittedName>
        <fullName evidence="4">Class F sortase</fullName>
    </submittedName>
</protein>
<evidence type="ECO:0000313" key="5">
    <source>
        <dbReference type="Proteomes" id="UP001139179"/>
    </source>
</evidence>
<dbReference type="Pfam" id="PF04203">
    <property type="entry name" value="Sortase"/>
    <property type="match status" value="1"/>
</dbReference>
<feature type="chain" id="PRO_5040802732" evidence="3">
    <location>
        <begin position="24"/>
        <end position="178"/>
    </location>
</feature>
<dbReference type="GO" id="GO:0016787">
    <property type="term" value="F:hydrolase activity"/>
    <property type="evidence" value="ECO:0007669"/>
    <property type="project" value="UniProtKB-KW"/>
</dbReference>
<comment type="caution">
    <text evidence="4">The sequence shown here is derived from an EMBL/GenBank/DDBJ whole genome shotgun (WGS) entry which is preliminary data.</text>
</comment>
<dbReference type="Proteomes" id="UP001139179">
    <property type="component" value="Unassembled WGS sequence"/>
</dbReference>